<dbReference type="EMBL" id="JAJKFW010000012">
    <property type="protein sequence ID" value="MCC9641684.1"/>
    <property type="molecule type" value="Genomic_DNA"/>
</dbReference>
<dbReference type="Pfam" id="PF00069">
    <property type="entry name" value="Pkinase"/>
    <property type="match status" value="1"/>
</dbReference>
<evidence type="ECO:0000313" key="7">
    <source>
        <dbReference type="EMBL" id="MCC9641684.1"/>
    </source>
</evidence>
<gene>
    <name evidence="7" type="ORF">LOC71_05310</name>
</gene>
<keyword evidence="7" id="KW-0723">Serine/threonine-protein kinase</keyword>
<evidence type="ECO:0000259" key="6">
    <source>
        <dbReference type="PROSITE" id="PS50011"/>
    </source>
</evidence>
<dbReference type="CDD" id="cd14014">
    <property type="entry name" value="STKc_PknB_like"/>
    <property type="match status" value="1"/>
</dbReference>
<keyword evidence="4" id="KW-0067">ATP-binding</keyword>
<keyword evidence="2" id="KW-0547">Nucleotide-binding</keyword>
<keyword evidence="1" id="KW-0808">Transferase</keyword>
<name>A0ABS8NDR0_9BACT</name>
<accession>A0ABS8NDR0</accession>
<reference evidence="7" key="1">
    <citation type="submission" date="2021-11" db="EMBL/GenBank/DDBJ databases">
        <title>Genome sequence.</title>
        <authorList>
            <person name="Sun Q."/>
        </authorList>
    </citation>
    <scope>NUCLEOTIDE SEQUENCE</scope>
    <source>
        <strain evidence="7">JC740</strain>
    </source>
</reference>
<dbReference type="InterPro" id="IPR011009">
    <property type="entry name" value="Kinase-like_dom_sf"/>
</dbReference>
<dbReference type="RefSeq" id="WP_230272036.1">
    <property type="nucleotide sequence ID" value="NZ_JAJKFW010000012.1"/>
</dbReference>
<evidence type="ECO:0000313" key="8">
    <source>
        <dbReference type="Proteomes" id="UP001430306"/>
    </source>
</evidence>
<evidence type="ECO:0000256" key="1">
    <source>
        <dbReference type="ARBA" id="ARBA00022679"/>
    </source>
</evidence>
<keyword evidence="5" id="KW-1133">Transmembrane helix</keyword>
<evidence type="ECO:0000256" key="4">
    <source>
        <dbReference type="ARBA" id="ARBA00022840"/>
    </source>
</evidence>
<dbReference type="Proteomes" id="UP001430306">
    <property type="component" value="Unassembled WGS sequence"/>
</dbReference>
<feature type="transmembrane region" description="Helical" evidence="5">
    <location>
        <begin position="358"/>
        <end position="379"/>
    </location>
</feature>
<dbReference type="SMART" id="SM00220">
    <property type="entry name" value="S_TKc"/>
    <property type="match status" value="1"/>
</dbReference>
<evidence type="ECO:0000256" key="3">
    <source>
        <dbReference type="ARBA" id="ARBA00022777"/>
    </source>
</evidence>
<proteinExistence type="predicted"/>
<dbReference type="PANTHER" id="PTHR43289">
    <property type="entry name" value="MITOGEN-ACTIVATED PROTEIN KINASE KINASE KINASE 20-RELATED"/>
    <property type="match status" value="1"/>
</dbReference>
<protein>
    <submittedName>
        <fullName evidence="7">Serine/threonine protein kinase</fullName>
    </submittedName>
</protein>
<dbReference type="SUPFAM" id="SSF56112">
    <property type="entry name" value="Protein kinase-like (PK-like)"/>
    <property type="match status" value="1"/>
</dbReference>
<keyword evidence="3 7" id="KW-0418">Kinase</keyword>
<dbReference type="Gene3D" id="1.10.510.10">
    <property type="entry name" value="Transferase(Phosphotransferase) domain 1"/>
    <property type="match status" value="1"/>
</dbReference>
<keyword evidence="5" id="KW-0812">Transmembrane</keyword>
<feature type="domain" description="Protein kinase" evidence="6">
    <location>
        <begin position="88"/>
        <end position="337"/>
    </location>
</feature>
<keyword evidence="8" id="KW-1185">Reference proteome</keyword>
<sequence length="530" mass="59919">MQDLTDSQKANNADYDAKLPQFSDEAFNKFCSTPSGEERHAFLSELDRSSPAEARLFRQLDDSGFLESLVEFDNTIEESRQWPSYAGHFLIEAIAEGGSSKVYKAKHEQTGVFYALKVPHGKDNKDSLKRLRREFEILGIVKSAHIPRAVDYSAAGDEPYLSLQLIESVNDRSNRLDRILERAESSVETKIRWFEQLLSAIDTVHAHGIVHKDLKLENVLIDPDGKVQLVDFGIAGPAWKANSRRLESDKQLGTWPYVAPEIRDGFEPSTAADIYSAGFVLYEMLTEKRVQSINVELATIDDSMTAFDVVIQRACSSNPADRYQSANEFLFAIDVAFDDYRNHEKWKALKRAATINRIILVGCLIVSFIALFAAGAAYVKQLELIRREAVGLTTEQLETFPKIASAAKEVEDGLGSLNNKSREFNKRLGALQMQIEAGASKLGQLDDLLERIESEVGPDKEFLVLVREQLADSRRALGLVVQHLHDQEHFYETFGQFGSRFDEVEEENRRLQKEVKALTEWIKAIEPRER</sequence>
<comment type="caution">
    <text evidence="7">The sequence shown here is derived from an EMBL/GenBank/DDBJ whole genome shotgun (WGS) entry which is preliminary data.</text>
</comment>
<organism evidence="7 8">
    <name type="scientific">Rhodopirellula halodulae</name>
    <dbReference type="NCBI Taxonomy" id="2894198"/>
    <lineage>
        <taxon>Bacteria</taxon>
        <taxon>Pseudomonadati</taxon>
        <taxon>Planctomycetota</taxon>
        <taxon>Planctomycetia</taxon>
        <taxon>Pirellulales</taxon>
        <taxon>Pirellulaceae</taxon>
        <taxon>Rhodopirellula</taxon>
    </lineage>
</organism>
<dbReference type="GO" id="GO:0004674">
    <property type="term" value="F:protein serine/threonine kinase activity"/>
    <property type="evidence" value="ECO:0007669"/>
    <property type="project" value="UniProtKB-KW"/>
</dbReference>
<dbReference type="InterPro" id="IPR008271">
    <property type="entry name" value="Ser/Thr_kinase_AS"/>
</dbReference>
<dbReference type="InterPro" id="IPR000719">
    <property type="entry name" value="Prot_kinase_dom"/>
</dbReference>
<keyword evidence="5" id="KW-0472">Membrane</keyword>
<dbReference type="PROSITE" id="PS00108">
    <property type="entry name" value="PROTEIN_KINASE_ST"/>
    <property type="match status" value="1"/>
</dbReference>
<evidence type="ECO:0000256" key="5">
    <source>
        <dbReference type="SAM" id="Phobius"/>
    </source>
</evidence>
<dbReference type="PROSITE" id="PS50011">
    <property type="entry name" value="PROTEIN_KINASE_DOM"/>
    <property type="match status" value="1"/>
</dbReference>
<dbReference type="PANTHER" id="PTHR43289:SF6">
    <property type="entry name" value="SERINE_THREONINE-PROTEIN KINASE NEKL-3"/>
    <property type="match status" value="1"/>
</dbReference>
<evidence type="ECO:0000256" key="2">
    <source>
        <dbReference type="ARBA" id="ARBA00022741"/>
    </source>
</evidence>